<comment type="caution">
    <text evidence="3">The sequence shown here is derived from an EMBL/GenBank/DDBJ whole genome shotgun (WGS) entry which is preliminary data.</text>
</comment>
<organism evidence="3">
    <name type="scientific">Tanacetum cinerariifolium</name>
    <name type="common">Dalmatian daisy</name>
    <name type="synonym">Chrysanthemum cinerariifolium</name>
    <dbReference type="NCBI Taxonomy" id="118510"/>
    <lineage>
        <taxon>Eukaryota</taxon>
        <taxon>Viridiplantae</taxon>
        <taxon>Streptophyta</taxon>
        <taxon>Embryophyta</taxon>
        <taxon>Tracheophyta</taxon>
        <taxon>Spermatophyta</taxon>
        <taxon>Magnoliopsida</taxon>
        <taxon>eudicotyledons</taxon>
        <taxon>Gunneridae</taxon>
        <taxon>Pentapetalae</taxon>
        <taxon>asterids</taxon>
        <taxon>campanulids</taxon>
        <taxon>Asterales</taxon>
        <taxon>Asteraceae</taxon>
        <taxon>Asteroideae</taxon>
        <taxon>Anthemideae</taxon>
        <taxon>Anthemidinae</taxon>
        <taxon>Tanacetum</taxon>
    </lineage>
</organism>
<dbReference type="PANTHER" id="PTHR11439">
    <property type="entry name" value="GAG-POL-RELATED RETROTRANSPOSON"/>
    <property type="match status" value="1"/>
</dbReference>
<protein>
    <submittedName>
        <fullName evidence="3">Uncharacterized mitochondrial protein AtMg00810-like</fullName>
    </submittedName>
</protein>
<evidence type="ECO:0000313" key="3">
    <source>
        <dbReference type="EMBL" id="GEU78203.1"/>
    </source>
</evidence>
<accession>A0A6L2MWH5</accession>
<dbReference type="CDD" id="cd09272">
    <property type="entry name" value="RNase_HI_RT_Ty1"/>
    <property type="match status" value="1"/>
</dbReference>
<dbReference type="InterPro" id="IPR013103">
    <property type="entry name" value="RVT_2"/>
</dbReference>
<sequence>MELYMMNRQHGRMILKSVENGPLIWPTIEENGVTRPRKYSELSPMDAIQADCDTVITHNVAYQANDLDPYDSNCDELNTAKVALLASLSHYGSNVLVEVHNPDNMDNNMINQDPSPSCRPTKVKVPKELPKVSMEKGLITTALKDDLRKLNGKALVDNIFTTHIISLEMLKIDVEPIAPRLLKNRITHSNYLRLTQEQAVILREVVQQGKSQNPLYISLDSDSIHGLVRGLPKLKFKNKHLCSACALGKNKKKSYKPKYEDTNKEKLYLLHMDLCGLMRVTSVNGKNFELVFHKITPVTISSRLVPNPPPSTSFVPPSRTDWDLLFQQLFNELLNPPPSVDLPAPKVISLIAKVIAPEPAKSTDSPSSTTIDQDSPSSIKPKTYKDALTQACWIEAMQEELNKFKRLEVWELVPRPDKVMVITLKWIYKESFALVASHEAIRIFLAFSAHMNKIVYQMDVKTAFLNGILREEIYVSQPDDYKFHKVPEASFLISQNMLFNLWKKYGMDSSDLVDTPMVEKSKLDKDKQGKAVNPTHYRGMVGTFMYLTSSRPDLTFVVCMCARYQAKPTEMHLHAAKRIFKYLRGTVNRGRWYLKDSFIALTVYADADHAGYQDTRQSTSRSMQLLGDRLVSWSSKRQKSATISSTEAEYITLSGCCAQVLWMRSQLTDYGLRFNKILIYCDNKSAIALCCNNVQHSRSNILTSNSTS</sequence>
<feature type="compositionally biased region" description="Polar residues" evidence="1">
    <location>
        <begin position="362"/>
        <end position="380"/>
    </location>
</feature>
<dbReference type="EMBL" id="BKCJ010007625">
    <property type="protein sequence ID" value="GEU78203.1"/>
    <property type="molecule type" value="Genomic_DNA"/>
</dbReference>
<evidence type="ECO:0000256" key="1">
    <source>
        <dbReference type="SAM" id="MobiDB-lite"/>
    </source>
</evidence>
<reference evidence="3" key="1">
    <citation type="journal article" date="2019" name="Sci. Rep.">
        <title>Draft genome of Tanacetum cinerariifolium, the natural source of mosquito coil.</title>
        <authorList>
            <person name="Yamashiro T."/>
            <person name="Shiraishi A."/>
            <person name="Satake H."/>
            <person name="Nakayama K."/>
        </authorList>
    </citation>
    <scope>NUCLEOTIDE SEQUENCE</scope>
</reference>
<feature type="domain" description="Reverse transcriptase Ty1/copia-type" evidence="2">
    <location>
        <begin position="428"/>
        <end position="485"/>
    </location>
</feature>
<dbReference type="AlphaFoldDB" id="A0A6L2MWH5"/>
<proteinExistence type="predicted"/>
<dbReference type="Pfam" id="PF07727">
    <property type="entry name" value="RVT_2"/>
    <property type="match status" value="1"/>
</dbReference>
<gene>
    <name evidence="3" type="ORF">Tci_050181</name>
</gene>
<dbReference type="PANTHER" id="PTHR11439:SF442">
    <property type="entry name" value="CYSTEINE-RICH RLK (RECEPTOR-LIKE PROTEIN KINASE) 8"/>
    <property type="match status" value="1"/>
</dbReference>
<name>A0A6L2MWH5_TANCI</name>
<feature type="region of interest" description="Disordered" evidence="1">
    <location>
        <begin position="359"/>
        <end position="381"/>
    </location>
</feature>
<evidence type="ECO:0000259" key="2">
    <source>
        <dbReference type="Pfam" id="PF07727"/>
    </source>
</evidence>